<organism evidence="1 2">
    <name type="scientific">Bugula neritina</name>
    <name type="common">Brown bryozoan</name>
    <name type="synonym">Sertularia neritina</name>
    <dbReference type="NCBI Taxonomy" id="10212"/>
    <lineage>
        <taxon>Eukaryota</taxon>
        <taxon>Metazoa</taxon>
        <taxon>Spiralia</taxon>
        <taxon>Lophotrochozoa</taxon>
        <taxon>Bryozoa</taxon>
        <taxon>Gymnolaemata</taxon>
        <taxon>Cheilostomatida</taxon>
        <taxon>Flustrina</taxon>
        <taxon>Buguloidea</taxon>
        <taxon>Bugulidae</taxon>
        <taxon>Bugula</taxon>
    </lineage>
</organism>
<dbReference type="Proteomes" id="UP000593567">
    <property type="component" value="Unassembled WGS sequence"/>
</dbReference>
<dbReference type="EMBL" id="VXIV02003254">
    <property type="protein sequence ID" value="KAF6019098.1"/>
    <property type="molecule type" value="Genomic_DNA"/>
</dbReference>
<evidence type="ECO:0000313" key="1">
    <source>
        <dbReference type="EMBL" id="KAF6019098.1"/>
    </source>
</evidence>
<accession>A0A7J7J0W6</accession>
<protein>
    <submittedName>
        <fullName evidence="1">Uncharacterized protein</fullName>
    </submittedName>
</protein>
<sequence>MFVYQHVQCWKSKKCLHISLSYNNTDAGIHSLAGDLPCCGVERMVEAIAGFPGKKLSFTAEQSDDLSFLPALAGDSPSNKILSNAGKNPLIIDIVSSNCRLWKCVSD</sequence>
<name>A0A7J7J0W6_BUGNE</name>
<comment type="caution">
    <text evidence="1">The sequence shown here is derived from an EMBL/GenBank/DDBJ whole genome shotgun (WGS) entry which is preliminary data.</text>
</comment>
<dbReference type="AlphaFoldDB" id="A0A7J7J0W6"/>
<evidence type="ECO:0000313" key="2">
    <source>
        <dbReference type="Proteomes" id="UP000593567"/>
    </source>
</evidence>
<keyword evidence="2" id="KW-1185">Reference proteome</keyword>
<reference evidence="1" key="1">
    <citation type="submission" date="2020-06" db="EMBL/GenBank/DDBJ databases">
        <title>Draft genome of Bugula neritina, a colonial animal packing powerful symbionts and potential medicines.</title>
        <authorList>
            <person name="Rayko M."/>
        </authorList>
    </citation>
    <scope>NUCLEOTIDE SEQUENCE [LARGE SCALE GENOMIC DNA]</scope>
    <source>
        <strain evidence="1">Kwan_BN1</strain>
    </source>
</reference>
<gene>
    <name evidence="1" type="ORF">EB796_022595</name>
</gene>
<proteinExistence type="predicted"/>